<proteinExistence type="predicted"/>
<gene>
    <name evidence="1" type="ORF">SAMN05216562_2534</name>
</gene>
<protein>
    <submittedName>
        <fullName evidence="1">Uncharacterized protein</fullName>
    </submittedName>
</protein>
<dbReference type="AlphaFoldDB" id="A0A1H4A3J6"/>
<sequence length="72" mass="8207">MSTSFDVGCYCDNEKCGYHGVLWPPRPGRTAEFLSPPRIDLTPIRVEVDFGDFHIRILKRLLRSAAIDITRS</sequence>
<evidence type="ECO:0000313" key="1">
    <source>
        <dbReference type="EMBL" id="SEA30723.1"/>
    </source>
</evidence>
<evidence type="ECO:0000313" key="2">
    <source>
        <dbReference type="Proteomes" id="UP000198658"/>
    </source>
</evidence>
<accession>A0A1H4A3J6</accession>
<name>A0A1H4A3J6_9GAMM</name>
<dbReference type="Proteomes" id="UP000198658">
    <property type="component" value="Unassembled WGS sequence"/>
</dbReference>
<reference evidence="2" key="1">
    <citation type="submission" date="2016-10" db="EMBL/GenBank/DDBJ databases">
        <authorList>
            <person name="Varghese N."/>
            <person name="Submissions S."/>
        </authorList>
    </citation>
    <scope>NUCLEOTIDE SEQUENCE [LARGE SCALE GENOMIC DNA]</scope>
    <source>
        <strain evidence="2">CGMCC 1.10657</strain>
    </source>
</reference>
<organism evidence="1 2">
    <name type="scientific">Microbulbifer marinus</name>
    <dbReference type="NCBI Taxonomy" id="658218"/>
    <lineage>
        <taxon>Bacteria</taxon>
        <taxon>Pseudomonadati</taxon>
        <taxon>Pseudomonadota</taxon>
        <taxon>Gammaproteobacteria</taxon>
        <taxon>Cellvibrionales</taxon>
        <taxon>Microbulbiferaceae</taxon>
        <taxon>Microbulbifer</taxon>
    </lineage>
</organism>
<keyword evidence="2" id="KW-1185">Reference proteome</keyword>
<dbReference type="STRING" id="658218.SAMN05216562_2534"/>
<dbReference type="EMBL" id="FNQO01000003">
    <property type="protein sequence ID" value="SEA30723.1"/>
    <property type="molecule type" value="Genomic_DNA"/>
</dbReference>